<evidence type="ECO:0000313" key="2">
    <source>
        <dbReference type="Proteomes" id="UP000001363"/>
    </source>
</evidence>
<evidence type="ECO:0000313" key="1">
    <source>
        <dbReference type="EMBL" id="ACK92941.1"/>
    </source>
</evidence>
<keyword evidence="1" id="KW-0614">Plasmid</keyword>
<dbReference type="Proteomes" id="UP000001363">
    <property type="component" value="Plasmid pAH820_272"/>
</dbReference>
<gene>
    <name evidence="1" type="ordered locus">BCAH820_B0014</name>
</gene>
<accession>B7JTB7</accession>
<dbReference type="KEGG" id="bcu:BCAH820_B0014"/>
<sequence length="53" mass="5937">MKLWKHSGGIGPSLVLPIEIRVRVVAHISGKKVSWKSLRGADFYTNERDSKST</sequence>
<reference evidence="1 2" key="1">
    <citation type="submission" date="2008-10" db="EMBL/GenBank/DDBJ databases">
        <title>Genome sequence of Bacillus cereus AH820.</title>
        <authorList>
            <person name="Dodson R.J."/>
            <person name="Durkin A.S."/>
            <person name="Rosovitz M.J."/>
            <person name="Rasko D.A."/>
            <person name="Hoffmaster A."/>
            <person name="Ravel J."/>
            <person name="Sutton G."/>
        </authorList>
    </citation>
    <scope>NUCLEOTIDE SEQUENCE [LARGE SCALE GENOMIC DNA]</scope>
    <source>
        <strain evidence="1 2">AH820</strain>
        <plasmid evidence="2">Plasmid pAH820_272</plasmid>
    </source>
</reference>
<protein>
    <submittedName>
        <fullName evidence="1">Uncharacterized protein</fullName>
    </submittedName>
</protein>
<dbReference type="HOGENOM" id="CLU_3058196_0_0_9"/>
<geneLocation type="plasmid" evidence="1 2">
    <name>pAH820_272</name>
</geneLocation>
<name>B7JTB7_BACC0</name>
<organism evidence="1 2">
    <name type="scientific">Bacillus cereus (strain AH820)</name>
    <dbReference type="NCBI Taxonomy" id="405535"/>
    <lineage>
        <taxon>Bacteria</taxon>
        <taxon>Bacillati</taxon>
        <taxon>Bacillota</taxon>
        <taxon>Bacilli</taxon>
        <taxon>Bacillales</taxon>
        <taxon>Bacillaceae</taxon>
        <taxon>Bacillus</taxon>
        <taxon>Bacillus cereus group</taxon>
    </lineage>
</organism>
<dbReference type="AlphaFoldDB" id="B7JTB7"/>
<dbReference type="EMBL" id="CP001285">
    <property type="protein sequence ID" value="ACK92941.1"/>
    <property type="molecule type" value="Genomic_DNA"/>
</dbReference>
<proteinExistence type="predicted"/>